<organism evidence="2 3">
    <name type="scientific">Ilex paraguariensis</name>
    <name type="common">yerba mate</name>
    <dbReference type="NCBI Taxonomy" id="185542"/>
    <lineage>
        <taxon>Eukaryota</taxon>
        <taxon>Viridiplantae</taxon>
        <taxon>Streptophyta</taxon>
        <taxon>Embryophyta</taxon>
        <taxon>Tracheophyta</taxon>
        <taxon>Spermatophyta</taxon>
        <taxon>Magnoliopsida</taxon>
        <taxon>eudicotyledons</taxon>
        <taxon>Gunneridae</taxon>
        <taxon>Pentapetalae</taxon>
        <taxon>asterids</taxon>
        <taxon>campanulids</taxon>
        <taxon>Aquifoliales</taxon>
        <taxon>Aquifoliaceae</taxon>
        <taxon>Ilex</taxon>
    </lineage>
</organism>
<protein>
    <submittedName>
        <fullName evidence="2">Uncharacterized protein</fullName>
    </submittedName>
</protein>
<keyword evidence="3" id="KW-1185">Reference proteome</keyword>
<gene>
    <name evidence="2" type="ORF">ILEXP_LOCUS45465</name>
</gene>
<name>A0ABC8U2W1_9AQUA</name>
<evidence type="ECO:0000313" key="3">
    <source>
        <dbReference type="Proteomes" id="UP001642360"/>
    </source>
</evidence>
<dbReference type="Proteomes" id="UP001642360">
    <property type="component" value="Unassembled WGS sequence"/>
</dbReference>
<comment type="caution">
    <text evidence="2">The sequence shown here is derived from an EMBL/GenBank/DDBJ whole genome shotgun (WGS) entry which is preliminary data.</text>
</comment>
<feature type="region of interest" description="Disordered" evidence="1">
    <location>
        <begin position="99"/>
        <end position="119"/>
    </location>
</feature>
<reference evidence="2 3" key="1">
    <citation type="submission" date="2024-02" db="EMBL/GenBank/DDBJ databases">
        <authorList>
            <person name="Vignale AGUSTIN F."/>
            <person name="Sosa J E."/>
            <person name="Modenutti C."/>
        </authorList>
    </citation>
    <scope>NUCLEOTIDE SEQUENCE [LARGE SCALE GENOMIC DNA]</scope>
</reference>
<proteinExistence type="predicted"/>
<accession>A0ABC8U2W1</accession>
<feature type="compositionally biased region" description="Polar residues" evidence="1">
    <location>
        <begin position="99"/>
        <end position="115"/>
    </location>
</feature>
<sequence>MLTLNLFPTSSVTFSRSGYKYPINDSLLGQKLVNENQNQRTPHVPSLPLNKHISHLNEPRLSSSFINIHGYSLGSFSNPTSHISNLNIFGHQVGFSSKPTSNIPQAASRTSQEANPNGEIEVSKSNKSLQLLVIFGLWYFQNIVFNIYNKKATAKKPKKDGGEKKN</sequence>
<evidence type="ECO:0000256" key="1">
    <source>
        <dbReference type="SAM" id="MobiDB-lite"/>
    </source>
</evidence>
<dbReference type="AlphaFoldDB" id="A0ABC8U2W1"/>
<evidence type="ECO:0000313" key="2">
    <source>
        <dbReference type="EMBL" id="CAK9175655.1"/>
    </source>
</evidence>
<dbReference type="EMBL" id="CAUOFW020006669">
    <property type="protein sequence ID" value="CAK9175655.1"/>
    <property type="molecule type" value="Genomic_DNA"/>
</dbReference>